<sequence length="182" mass="19133">MAGTLIALTLAAALVLLTALPMMRAPQPRRLAVLSSNVLVALGLVLHRLGFGGGDPLPGIDVLLNAVASHAGKIRGGLLAGSFGIPARCEAILRGVLPGIRVHSGCRGHLERWQCTLAPRRPGMARQAACDPERAFGDVYFGREEDIHRVRLAAPGVPSERPYLCAQGAPYGASPTPNQARL</sequence>
<accession>A0ABT0GJB3</accession>
<keyword evidence="2" id="KW-1185">Reference proteome</keyword>
<protein>
    <submittedName>
        <fullName evidence="1">Uncharacterized protein</fullName>
    </submittedName>
</protein>
<dbReference type="EMBL" id="JALNMH010000011">
    <property type="protein sequence ID" value="MCK7594634.1"/>
    <property type="molecule type" value="Genomic_DNA"/>
</dbReference>
<comment type="caution">
    <text evidence="1">The sequence shown here is derived from an EMBL/GenBank/DDBJ whole genome shotgun (WGS) entry which is preliminary data.</text>
</comment>
<gene>
    <name evidence="1" type="ORF">M0G41_13255</name>
</gene>
<dbReference type="Proteomes" id="UP001431449">
    <property type="component" value="Unassembled WGS sequence"/>
</dbReference>
<proteinExistence type="predicted"/>
<evidence type="ECO:0000313" key="2">
    <source>
        <dbReference type="Proteomes" id="UP001431449"/>
    </source>
</evidence>
<evidence type="ECO:0000313" key="1">
    <source>
        <dbReference type="EMBL" id="MCK7594634.1"/>
    </source>
</evidence>
<reference evidence="1" key="1">
    <citation type="submission" date="2022-04" db="EMBL/GenBank/DDBJ databases">
        <title>Lysobacter sp. CAU 1642 isolated from sea sand.</title>
        <authorList>
            <person name="Kim W."/>
        </authorList>
    </citation>
    <scope>NUCLEOTIDE SEQUENCE</scope>
    <source>
        <strain evidence="1">CAU 1642</strain>
    </source>
</reference>
<organism evidence="1 2">
    <name type="scientific">Pseudomarimonas salicorniae</name>
    <dbReference type="NCBI Taxonomy" id="2933270"/>
    <lineage>
        <taxon>Bacteria</taxon>
        <taxon>Pseudomonadati</taxon>
        <taxon>Pseudomonadota</taxon>
        <taxon>Gammaproteobacteria</taxon>
        <taxon>Lysobacterales</taxon>
        <taxon>Lysobacteraceae</taxon>
        <taxon>Pseudomarimonas</taxon>
    </lineage>
</organism>
<dbReference type="RefSeq" id="WP_248210194.1">
    <property type="nucleotide sequence ID" value="NZ_JALNMH010000011.1"/>
</dbReference>
<name>A0ABT0GJB3_9GAMM</name>